<name>A0AAP2DTR1_9BACT</name>
<dbReference type="InterPro" id="IPR004675">
    <property type="entry name" value="AhpD_core"/>
</dbReference>
<feature type="domain" description="Carboxymuconolactone decarboxylase-like" evidence="1">
    <location>
        <begin position="15"/>
        <end position="93"/>
    </location>
</feature>
<dbReference type="NCBIfam" id="TIGR00778">
    <property type="entry name" value="ahpD_dom"/>
    <property type="match status" value="1"/>
</dbReference>
<comment type="caution">
    <text evidence="2">The sequence shown here is derived from an EMBL/GenBank/DDBJ whole genome shotgun (WGS) entry which is preliminary data.</text>
</comment>
<dbReference type="Gene3D" id="1.20.1290.10">
    <property type="entry name" value="AhpD-like"/>
    <property type="match status" value="1"/>
</dbReference>
<dbReference type="InterPro" id="IPR029032">
    <property type="entry name" value="AhpD-like"/>
</dbReference>
<dbReference type="AlphaFoldDB" id="A0AAP2DTR1"/>
<reference evidence="2 3" key="1">
    <citation type="submission" date="2021-05" db="EMBL/GenBank/DDBJ databases">
        <title>A Polyphasic approach of four new species of the genus Ohtaekwangia: Ohtaekwangia histidinii sp. nov., Ohtaekwangia cretensis sp. nov., Ohtaekwangia indiensis sp. nov., Ohtaekwangia reichenbachii sp. nov. from diverse environment.</title>
        <authorList>
            <person name="Octaviana S."/>
        </authorList>
    </citation>
    <scope>NUCLEOTIDE SEQUENCE [LARGE SCALE GENOMIC DNA]</scope>
    <source>
        <strain evidence="2 3">PWU4</strain>
    </source>
</reference>
<evidence type="ECO:0000313" key="3">
    <source>
        <dbReference type="Proteomes" id="UP001319200"/>
    </source>
</evidence>
<accession>A0AAP2DTR1</accession>
<dbReference type="EMBL" id="JAHESF010000048">
    <property type="protein sequence ID" value="MBT1700782.1"/>
    <property type="molecule type" value="Genomic_DNA"/>
</dbReference>
<evidence type="ECO:0000313" key="2">
    <source>
        <dbReference type="EMBL" id="MBT1700782.1"/>
    </source>
</evidence>
<evidence type="ECO:0000259" key="1">
    <source>
        <dbReference type="Pfam" id="PF02627"/>
    </source>
</evidence>
<proteinExistence type="predicted"/>
<dbReference type="PANTHER" id="PTHR35446:SF2">
    <property type="entry name" value="CARBOXYMUCONOLACTONE DECARBOXYLASE-LIKE DOMAIN-CONTAINING PROTEIN"/>
    <property type="match status" value="1"/>
</dbReference>
<dbReference type="RefSeq" id="WP_254169470.1">
    <property type="nucleotide sequence ID" value="NZ_JAHESF010000048.1"/>
</dbReference>
<dbReference type="SUPFAM" id="SSF69118">
    <property type="entry name" value="AhpD-like"/>
    <property type="match status" value="1"/>
</dbReference>
<organism evidence="2 3">
    <name type="scientific">Chryseosolibacter histidini</name>
    <dbReference type="NCBI Taxonomy" id="2782349"/>
    <lineage>
        <taxon>Bacteria</taxon>
        <taxon>Pseudomonadati</taxon>
        <taxon>Bacteroidota</taxon>
        <taxon>Cytophagia</taxon>
        <taxon>Cytophagales</taxon>
        <taxon>Chryseotaleaceae</taxon>
        <taxon>Chryseosolibacter</taxon>
    </lineage>
</organism>
<protein>
    <submittedName>
        <fullName evidence="2">Carboxymuconolactone decarboxylase family protein</fullName>
    </submittedName>
</protein>
<keyword evidence="3" id="KW-1185">Reference proteome</keyword>
<gene>
    <name evidence="2" type="ORF">KK083_28080</name>
</gene>
<dbReference type="PANTHER" id="PTHR35446">
    <property type="entry name" value="SI:CH211-175M2.5"/>
    <property type="match status" value="1"/>
</dbReference>
<dbReference type="Pfam" id="PF02627">
    <property type="entry name" value="CMD"/>
    <property type="match status" value="1"/>
</dbReference>
<sequence length="150" mass="16918">MTPRMSIKKTEPRIYEGMGAADKQIKSFGLDAKLVDLIKIRASQINGCGYCINMHTLEARKAGETEQRLYALCAWWETPFFTEEEQAVLKLTEAVTHISHGGVPNDVYDHALKMLGEQKLAQVIFVIVAINGWNRIAISTHMVAEKEWVI</sequence>
<dbReference type="InterPro" id="IPR003779">
    <property type="entry name" value="CMD-like"/>
</dbReference>
<dbReference type="GO" id="GO:0051920">
    <property type="term" value="F:peroxiredoxin activity"/>
    <property type="evidence" value="ECO:0007669"/>
    <property type="project" value="InterPro"/>
</dbReference>
<dbReference type="Proteomes" id="UP001319200">
    <property type="component" value="Unassembled WGS sequence"/>
</dbReference>